<keyword evidence="2" id="KW-1185">Reference proteome</keyword>
<evidence type="ECO:0000313" key="2">
    <source>
        <dbReference type="Proteomes" id="UP001341840"/>
    </source>
</evidence>
<dbReference type="EMBL" id="JASCZI010060617">
    <property type="protein sequence ID" value="MED6134641.1"/>
    <property type="molecule type" value="Genomic_DNA"/>
</dbReference>
<dbReference type="Proteomes" id="UP001341840">
    <property type="component" value="Unassembled WGS sequence"/>
</dbReference>
<comment type="caution">
    <text evidence="1">The sequence shown here is derived from an EMBL/GenBank/DDBJ whole genome shotgun (WGS) entry which is preliminary data.</text>
</comment>
<reference evidence="1 2" key="1">
    <citation type="journal article" date="2023" name="Plants (Basel)">
        <title>Bridging the Gap: Combining Genomics and Transcriptomics Approaches to Understand Stylosanthes scabra, an Orphan Legume from the Brazilian Caatinga.</title>
        <authorList>
            <person name="Ferreira-Neto J.R.C."/>
            <person name="da Silva M.D."/>
            <person name="Binneck E."/>
            <person name="de Melo N.F."/>
            <person name="da Silva R.H."/>
            <person name="de Melo A.L.T.M."/>
            <person name="Pandolfi V."/>
            <person name="Bustamante F.O."/>
            <person name="Brasileiro-Vidal A.C."/>
            <person name="Benko-Iseppon A.M."/>
        </authorList>
    </citation>
    <scope>NUCLEOTIDE SEQUENCE [LARGE SCALE GENOMIC DNA]</scope>
    <source>
        <tissue evidence="1">Leaves</tissue>
    </source>
</reference>
<gene>
    <name evidence="1" type="ORF">PIB30_038824</name>
</gene>
<name>A0ABU6SEC4_9FABA</name>
<sequence>MSCDTNESIPQTQFDVKSSPSILRVLDDSTIISSAHDMDAEFDWQPRFVCAKEGLRGVDKRDLLIATPRLKTRTNCLPHSLLTSLTKKNPSSSNTRLRRQQQWIRRLECGIPAPERTIAEVEARKEITGYYGGLKGESVFP</sequence>
<evidence type="ECO:0000313" key="1">
    <source>
        <dbReference type="EMBL" id="MED6134641.1"/>
    </source>
</evidence>
<protein>
    <submittedName>
        <fullName evidence="1">Uncharacterized protein</fullName>
    </submittedName>
</protein>
<proteinExistence type="predicted"/>
<accession>A0ABU6SEC4</accession>
<organism evidence="1 2">
    <name type="scientific">Stylosanthes scabra</name>
    <dbReference type="NCBI Taxonomy" id="79078"/>
    <lineage>
        <taxon>Eukaryota</taxon>
        <taxon>Viridiplantae</taxon>
        <taxon>Streptophyta</taxon>
        <taxon>Embryophyta</taxon>
        <taxon>Tracheophyta</taxon>
        <taxon>Spermatophyta</taxon>
        <taxon>Magnoliopsida</taxon>
        <taxon>eudicotyledons</taxon>
        <taxon>Gunneridae</taxon>
        <taxon>Pentapetalae</taxon>
        <taxon>rosids</taxon>
        <taxon>fabids</taxon>
        <taxon>Fabales</taxon>
        <taxon>Fabaceae</taxon>
        <taxon>Papilionoideae</taxon>
        <taxon>50 kb inversion clade</taxon>
        <taxon>dalbergioids sensu lato</taxon>
        <taxon>Dalbergieae</taxon>
        <taxon>Pterocarpus clade</taxon>
        <taxon>Stylosanthes</taxon>
    </lineage>
</organism>